<dbReference type="SUPFAM" id="SSF56925">
    <property type="entry name" value="OMPA-like"/>
    <property type="match status" value="1"/>
</dbReference>
<evidence type="ECO:0000313" key="5">
    <source>
        <dbReference type="Proteomes" id="UP000032233"/>
    </source>
</evidence>
<proteinExistence type="predicted"/>
<feature type="signal peptide" evidence="2">
    <location>
        <begin position="1"/>
        <end position="16"/>
    </location>
</feature>
<keyword evidence="1 2" id="KW-0732">Signal</keyword>
<feature type="chain" id="PRO_5002244041" description="Outer membrane protein beta-barrel domain-containing protein" evidence="2">
    <location>
        <begin position="17"/>
        <end position="249"/>
    </location>
</feature>
<gene>
    <name evidence="4" type="ORF">X474_05425</name>
</gene>
<reference evidence="4 5" key="1">
    <citation type="submission" date="2013-11" db="EMBL/GenBank/DDBJ databases">
        <title>Metagenomic analysis of a methanogenic consortium involved in long chain n-alkane degradation.</title>
        <authorList>
            <person name="Davidova I.A."/>
            <person name="Callaghan A.V."/>
            <person name="Wawrik B."/>
            <person name="Pruitt S."/>
            <person name="Marks C."/>
            <person name="Duncan K.E."/>
            <person name="Suflita J.M."/>
        </authorList>
    </citation>
    <scope>NUCLEOTIDE SEQUENCE [LARGE SCALE GENOMIC DNA]</scope>
    <source>
        <strain evidence="4 5">SPR</strain>
    </source>
</reference>
<feature type="domain" description="Outer membrane protein beta-barrel" evidence="3">
    <location>
        <begin position="5"/>
        <end position="215"/>
    </location>
</feature>
<name>A0A0D2HY48_9BACT</name>
<dbReference type="InParanoid" id="A0A0D2HY48"/>
<evidence type="ECO:0000313" key="4">
    <source>
        <dbReference type="EMBL" id="KIX15238.1"/>
    </source>
</evidence>
<organism evidence="4 5">
    <name type="scientific">Dethiosulfatarculus sandiegensis</name>
    <dbReference type="NCBI Taxonomy" id="1429043"/>
    <lineage>
        <taxon>Bacteria</taxon>
        <taxon>Pseudomonadati</taxon>
        <taxon>Thermodesulfobacteriota</taxon>
        <taxon>Desulfarculia</taxon>
        <taxon>Desulfarculales</taxon>
        <taxon>Desulfarculaceae</taxon>
        <taxon>Dethiosulfatarculus</taxon>
    </lineage>
</organism>
<dbReference type="Proteomes" id="UP000032233">
    <property type="component" value="Unassembled WGS sequence"/>
</dbReference>
<dbReference type="EMBL" id="AZAC01000004">
    <property type="protein sequence ID" value="KIX15238.1"/>
    <property type="molecule type" value="Genomic_DNA"/>
</dbReference>
<evidence type="ECO:0000259" key="3">
    <source>
        <dbReference type="Pfam" id="PF13505"/>
    </source>
</evidence>
<accession>A0A0D2HY48</accession>
<comment type="caution">
    <text evidence="4">The sequence shown here is derived from an EMBL/GenBank/DDBJ whole genome shotgun (WGS) entry which is preliminary data.</text>
</comment>
<dbReference type="AlphaFoldDB" id="A0A0D2HY48"/>
<evidence type="ECO:0000256" key="1">
    <source>
        <dbReference type="ARBA" id="ARBA00022729"/>
    </source>
</evidence>
<keyword evidence="5" id="KW-1185">Reference proteome</keyword>
<dbReference type="Gene3D" id="2.40.160.20">
    <property type="match status" value="1"/>
</dbReference>
<dbReference type="InterPro" id="IPR027385">
    <property type="entry name" value="Beta-barrel_OMP"/>
</dbReference>
<evidence type="ECO:0000256" key="2">
    <source>
        <dbReference type="SAM" id="SignalP"/>
    </source>
</evidence>
<dbReference type="Pfam" id="PF13505">
    <property type="entry name" value="OMP_b-brl"/>
    <property type="match status" value="1"/>
</dbReference>
<dbReference type="InterPro" id="IPR011250">
    <property type="entry name" value="OMP/PagP_B-barrel"/>
</dbReference>
<protein>
    <recommendedName>
        <fullName evidence="3">Outer membrane protein beta-barrel domain-containing protein</fullName>
    </recommendedName>
</protein>
<sequence>MLLTLALALCAPQAMAAQQDDDKSDELFKHFSIGVRIKAWELSGDKAFVGTILDNTVDEKSYWYPTNVNAQYLFNDYFGLVLEWDYYEAKMEKDGHLKWQGLTAGVTARYPIDILKGVVPYAVAGVVYVNPQFEEENWWRYGYPNSGTYESWMAQRPADVDPYEWMAQYRGGYHRNMKTEDTFGFTYGVGVDIFLTDSLALNLDIRWVQAETNVDYTLAFNNGRDVFRSRQFTYDLDTFAGGIGLRWYF</sequence>